<protein>
    <submittedName>
        <fullName evidence="2">Uncharacterized protein</fullName>
    </submittedName>
</protein>
<organism evidence="2 3">
    <name type="scientific">Seiridium unicorne</name>
    <dbReference type="NCBI Taxonomy" id="138068"/>
    <lineage>
        <taxon>Eukaryota</taxon>
        <taxon>Fungi</taxon>
        <taxon>Dikarya</taxon>
        <taxon>Ascomycota</taxon>
        <taxon>Pezizomycotina</taxon>
        <taxon>Sordariomycetes</taxon>
        <taxon>Xylariomycetidae</taxon>
        <taxon>Amphisphaeriales</taxon>
        <taxon>Sporocadaceae</taxon>
        <taxon>Seiridium</taxon>
    </lineage>
</organism>
<keyword evidence="1" id="KW-0732">Signal</keyword>
<feature type="chain" id="PRO_5045752108" evidence="1">
    <location>
        <begin position="21"/>
        <end position="136"/>
    </location>
</feature>
<dbReference type="EMBL" id="JARVKF010000429">
    <property type="protein sequence ID" value="KAK9414096.1"/>
    <property type="molecule type" value="Genomic_DNA"/>
</dbReference>
<dbReference type="InterPro" id="IPR045469">
    <property type="entry name" value="Nis1"/>
</dbReference>
<gene>
    <name evidence="2" type="ORF">SUNI508_02195</name>
</gene>
<evidence type="ECO:0000313" key="3">
    <source>
        <dbReference type="Proteomes" id="UP001408356"/>
    </source>
</evidence>
<keyword evidence="3" id="KW-1185">Reference proteome</keyword>
<dbReference type="Pfam" id="PF19271">
    <property type="entry name" value="Nis1"/>
    <property type="match status" value="1"/>
</dbReference>
<sequence length="136" mass="14245">MVSFKTLAGAALAAIPSASAYIYNMSAPETAVAGSQVTATLDTSIYVQNYVDYSITWGIKPSTWDCGEDICVGTQINFTAIYPDSVPLNSFTVDVTIPDTLSAGDYQLVAAIPYLVGASGLFDVHAFSSNITITAA</sequence>
<accession>A0ABR2UI09</accession>
<evidence type="ECO:0000313" key="2">
    <source>
        <dbReference type="EMBL" id="KAK9414096.1"/>
    </source>
</evidence>
<feature type="signal peptide" evidence="1">
    <location>
        <begin position="1"/>
        <end position="20"/>
    </location>
</feature>
<proteinExistence type="predicted"/>
<comment type="caution">
    <text evidence="2">The sequence shown here is derived from an EMBL/GenBank/DDBJ whole genome shotgun (WGS) entry which is preliminary data.</text>
</comment>
<dbReference type="Proteomes" id="UP001408356">
    <property type="component" value="Unassembled WGS sequence"/>
</dbReference>
<name>A0ABR2UI09_9PEZI</name>
<reference evidence="2 3" key="1">
    <citation type="journal article" date="2024" name="J. Plant Pathol.">
        <title>Sequence and assembly of the genome of Seiridium unicorne, isolate CBS 538.82, causal agent of cypress canker disease.</title>
        <authorList>
            <person name="Scali E."/>
            <person name="Rocca G.D."/>
            <person name="Danti R."/>
            <person name="Garbelotto M."/>
            <person name="Barberini S."/>
            <person name="Baroncelli R."/>
            <person name="Emiliani G."/>
        </authorList>
    </citation>
    <scope>NUCLEOTIDE SEQUENCE [LARGE SCALE GENOMIC DNA]</scope>
    <source>
        <strain evidence="2 3">BM-138-508</strain>
    </source>
</reference>
<evidence type="ECO:0000256" key="1">
    <source>
        <dbReference type="SAM" id="SignalP"/>
    </source>
</evidence>